<dbReference type="eggNOG" id="ENOG502S545">
    <property type="taxonomic scope" value="Eukaryota"/>
</dbReference>
<organism evidence="2 3">
    <name type="scientific">Morus notabilis</name>
    <dbReference type="NCBI Taxonomy" id="981085"/>
    <lineage>
        <taxon>Eukaryota</taxon>
        <taxon>Viridiplantae</taxon>
        <taxon>Streptophyta</taxon>
        <taxon>Embryophyta</taxon>
        <taxon>Tracheophyta</taxon>
        <taxon>Spermatophyta</taxon>
        <taxon>Magnoliopsida</taxon>
        <taxon>eudicotyledons</taxon>
        <taxon>Gunneridae</taxon>
        <taxon>Pentapetalae</taxon>
        <taxon>rosids</taxon>
        <taxon>fabids</taxon>
        <taxon>Rosales</taxon>
        <taxon>Moraceae</taxon>
        <taxon>Moreae</taxon>
        <taxon>Morus</taxon>
    </lineage>
</organism>
<name>W9SB28_9ROSA</name>
<feature type="signal peptide" evidence="1">
    <location>
        <begin position="1"/>
        <end position="20"/>
    </location>
</feature>
<gene>
    <name evidence="2" type="ORF">L484_015162</name>
</gene>
<feature type="chain" id="PRO_5004930233" evidence="1">
    <location>
        <begin position="21"/>
        <end position="121"/>
    </location>
</feature>
<dbReference type="Proteomes" id="UP000030645">
    <property type="component" value="Unassembled WGS sequence"/>
</dbReference>
<dbReference type="AlphaFoldDB" id="W9SB28"/>
<proteinExistence type="predicted"/>
<evidence type="ECO:0000313" key="3">
    <source>
        <dbReference type="Proteomes" id="UP000030645"/>
    </source>
</evidence>
<reference evidence="3" key="1">
    <citation type="submission" date="2013-01" db="EMBL/GenBank/DDBJ databases">
        <title>Draft Genome Sequence of a Mulberry Tree, Morus notabilis C.K. Schneid.</title>
        <authorList>
            <person name="He N."/>
            <person name="Zhao S."/>
        </authorList>
    </citation>
    <scope>NUCLEOTIDE SEQUENCE</scope>
</reference>
<accession>W9SB28</accession>
<dbReference type="STRING" id="981085.W9SB28"/>
<evidence type="ECO:0000313" key="2">
    <source>
        <dbReference type="EMBL" id="EXC24147.1"/>
    </source>
</evidence>
<keyword evidence="1" id="KW-0732">Signal</keyword>
<dbReference type="EMBL" id="KE346013">
    <property type="protein sequence ID" value="EXC24147.1"/>
    <property type="molecule type" value="Genomic_DNA"/>
</dbReference>
<evidence type="ECO:0000256" key="1">
    <source>
        <dbReference type="SAM" id="SignalP"/>
    </source>
</evidence>
<sequence length="121" mass="10578">MATKWCIALVLALAVVHATARNVPAATPAKKDAGLNDQKNFLTYGGVGGYSGLGANGLPFGGFGAGVGGGGGLGGGLGGGGGIGGFGGLGGAGGLGGGGGGGVGGAGAGTGIGPGGVVPFP</sequence>
<protein>
    <submittedName>
        <fullName evidence="2">Uncharacterized protein</fullName>
    </submittedName>
</protein>
<dbReference type="KEGG" id="mnt:21398272"/>
<dbReference type="PANTHER" id="PTHR34463:SF11">
    <property type="entry name" value="GLYCINE-RICH PROTEIN LIKE"/>
    <property type="match status" value="1"/>
</dbReference>
<dbReference type="PANTHER" id="PTHR34463">
    <property type="entry name" value="GLYCINE-RICH PROTEIN"/>
    <property type="match status" value="1"/>
</dbReference>
<keyword evidence="3" id="KW-1185">Reference proteome</keyword>